<evidence type="ECO:0000256" key="1">
    <source>
        <dbReference type="ARBA" id="ARBA00022670"/>
    </source>
</evidence>
<keyword evidence="3" id="KW-0064">Aspartyl protease</keyword>
<dbReference type="Pfam" id="PF14223">
    <property type="entry name" value="Retrotran_gag_2"/>
    <property type="match status" value="1"/>
</dbReference>
<dbReference type="GO" id="GO:0015074">
    <property type="term" value="P:DNA integration"/>
    <property type="evidence" value="ECO:0007669"/>
    <property type="project" value="InterPro"/>
</dbReference>
<reference evidence="7 8" key="1">
    <citation type="journal article" date="2022" name="Nat. Plants">
        <title>Genomes of leafy and leafless Platanthera orchids illuminate the evolution of mycoheterotrophy.</title>
        <authorList>
            <person name="Li M.H."/>
            <person name="Liu K.W."/>
            <person name="Li Z."/>
            <person name="Lu H.C."/>
            <person name="Ye Q.L."/>
            <person name="Zhang D."/>
            <person name="Wang J.Y."/>
            <person name="Li Y.F."/>
            <person name="Zhong Z.M."/>
            <person name="Liu X."/>
            <person name="Yu X."/>
            <person name="Liu D.K."/>
            <person name="Tu X.D."/>
            <person name="Liu B."/>
            <person name="Hao Y."/>
            <person name="Liao X.Y."/>
            <person name="Jiang Y.T."/>
            <person name="Sun W.H."/>
            <person name="Chen J."/>
            <person name="Chen Y.Q."/>
            <person name="Ai Y."/>
            <person name="Zhai J.W."/>
            <person name="Wu S.S."/>
            <person name="Zhou Z."/>
            <person name="Hsiao Y.Y."/>
            <person name="Wu W.L."/>
            <person name="Chen Y.Y."/>
            <person name="Lin Y.F."/>
            <person name="Hsu J.L."/>
            <person name="Li C.Y."/>
            <person name="Wang Z.W."/>
            <person name="Zhao X."/>
            <person name="Zhong W.Y."/>
            <person name="Ma X.K."/>
            <person name="Ma L."/>
            <person name="Huang J."/>
            <person name="Chen G.Z."/>
            <person name="Huang M.Z."/>
            <person name="Huang L."/>
            <person name="Peng D.H."/>
            <person name="Luo Y.B."/>
            <person name="Zou S.Q."/>
            <person name="Chen S.P."/>
            <person name="Lan S."/>
            <person name="Tsai W.C."/>
            <person name="Van de Peer Y."/>
            <person name="Liu Z.J."/>
        </authorList>
    </citation>
    <scope>NUCLEOTIDE SEQUENCE [LARGE SCALE GENOMIC DNA]</scope>
    <source>
        <strain evidence="7">Lor287</strain>
    </source>
</reference>
<dbReference type="InterPro" id="IPR012337">
    <property type="entry name" value="RNaseH-like_sf"/>
</dbReference>
<keyword evidence="2" id="KW-0479">Metal-binding</keyword>
<feature type="compositionally biased region" description="Acidic residues" evidence="5">
    <location>
        <begin position="210"/>
        <end position="220"/>
    </location>
</feature>
<dbReference type="SUPFAM" id="SSF53098">
    <property type="entry name" value="Ribonuclease H-like"/>
    <property type="match status" value="1"/>
</dbReference>
<dbReference type="Pfam" id="PF07727">
    <property type="entry name" value="RVT_2"/>
    <property type="match status" value="1"/>
</dbReference>
<feature type="compositionally biased region" description="Low complexity" evidence="5">
    <location>
        <begin position="759"/>
        <end position="772"/>
    </location>
</feature>
<feature type="region of interest" description="Disordered" evidence="5">
    <location>
        <begin position="733"/>
        <end position="795"/>
    </location>
</feature>
<accession>A0AAP0BS42</accession>
<dbReference type="InterPro" id="IPR036397">
    <property type="entry name" value="RNaseH_sf"/>
</dbReference>
<proteinExistence type="predicted"/>
<evidence type="ECO:0000313" key="8">
    <source>
        <dbReference type="Proteomes" id="UP001418222"/>
    </source>
</evidence>
<dbReference type="Gene3D" id="3.30.420.10">
    <property type="entry name" value="Ribonuclease H-like superfamily/Ribonuclease H"/>
    <property type="match status" value="1"/>
</dbReference>
<dbReference type="GO" id="GO:0046872">
    <property type="term" value="F:metal ion binding"/>
    <property type="evidence" value="ECO:0007669"/>
    <property type="project" value="UniProtKB-KW"/>
</dbReference>
<keyword evidence="1" id="KW-0645">Protease</keyword>
<dbReference type="InterPro" id="IPR025724">
    <property type="entry name" value="GAG-pre-integrase_dom"/>
</dbReference>
<dbReference type="InterPro" id="IPR057670">
    <property type="entry name" value="SH3_retrovirus"/>
</dbReference>
<dbReference type="InterPro" id="IPR039537">
    <property type="entry name" value="Retrotran_Ty1/copia-like"/>
</dbReference>
<dbReference type="GO" id="GO:0004190">
    <property type="term" value="F:aspartic-type endopeptidase activity"/>
    <property type="evidence" value="ECO:0007669"/>
    <property type="project" value="UniProtKB-KW"/>
</dbReference>
<dbReference type="InterPro" id="IPR013103">
    <property type="entry name" value="RVT_2"/>
</dbReference>
<dbReference type="Pfam" id="PF00665">
    <property type="entry name" value="rve"/>
    <property type="match status" value="1"/>
</dbReference>
<evidence type="ECO:0000256" key="4">
    <source>
        <dbReference type="ARBA" id="ARBA00022801"/>
    </source>
</evidence>
<evidence type="ECO:0000256" key="3">
    <source>
        <dbReference type="ARBA" id="ARBA00022750"/>
    </source>
</evidence>
<gene>
    <name evidence="7" type="ORF">KSP39_PZI005308</name>
</gene>
<comment type="caution">
    <text evidence="7">The sequence shown here is derived from an EMBL/GenBank/DDBJ whole genome shotgun (WGS) entry which is preliminary data.</text>
</comment>
<dbReference type="CDD" id="cd09272">
    <property type="entry name" value="RNase_HI_RT_Ty1"/>
    <property type="match status" value="1"/>
</dbReference>
<dbReference type="PANTHER" id="PTHR42648:SF18">
    <property type="entry name" value="RETROTRANSPOSON, UNCLASSIFIED-LIKE PROTEIN"/>
    <property type="match status" value="1"/>
</dbReference>
<dbReference type="InterPro" id="IPR054722">
    <property type="entry name" value="PolX-like_BBD"/>
</dbReference>
<dbReference type="Pfam" id="PF13976">
    <property type="entry name" value="gag_pre-integrs"/>
    <property type="match status" value="1"/>
</dbReference>
<dbReference type="EMBL" id="JBBWWQ010000004">
    <property type="protein sequence ID" value="KAK8948895.1"/>
    <property type="molecule type" value="Genomic_DNA"/>
</dbReference>
<feature type="region of interest" description="Disordered" evidence="5">
    <location>
        <begin position="200"/>
        <end position="258"/>
    </location>
</feature>
<dbReference type="Pfam" id="PF25597">
    <property type="entry name" value="SH3_retrovirus"/>
    <property type="match status" value="1"/>
</dbReference>
<protein>
    <recommendedName>
        <fullName evidence="6">Integrase catalytic domain-containing protein</fullName>
    </recommendedName>
</protein>
<evidence type="ECO:0000313" key="7">
    <source>
        <dbReference type="EMBL" id="KAK8948895.1"/>
    </source>
</evidence>
<dbReference type="SUPFAM" id="SSF56672">
    <property type="entry name" value="DNA/RNA polymerases"/>
    <property type="match status" value="1"/>
</dbReference>
<evidence type="ECO:0000256" key="5">
    <source>
        <dbReference type="SAM" id="MobiDB-lite"/>
    </source>
</evidence>
<dbReference type="InterPro" id="IPR001584">
    <property type="entry name" value="Integrase_cat-core"/>
</dbReference>
<dbReference type="InterPro" id="IPR043502">
    <property type="entry name" value="DNA/RNA_pol_sf"/>
</dbReference>
<dbReference type="GO" id="GO:0006508">
    <property type="term" value="P:proteolysis"/>
    <property type="evidence" value="ECO:0007669"/>
    <property type="project" value="UniProtKB-KW"/>
</dbReference>
<name>A0AAP0BS42_9ASPA</name>
<keyword evidence="8" id="KW-1185">Reference proteome</keyword>
<dbReference type="PROSITE" id="PS50994">
    <property type="entry name" value="INTEGRASE"/>
    <property type="match status" value="1"/>
</dbReference>
<keyword evidence="4" id="KW-0378">Hydrolase</keyword>
<evidence type="ECO:0000256" key="2">
    <source>
        <dbReference type="ARBA" id="ARBA00022723"/>
    </source>
</evidence>
<feature type="compositionally biased region" description="Acidic residues" evidence="5">
    <location>
        <begin position="241"/>
        <end position="252"/>
    </location>
</feature>
<dbReference type="PANTHER" id="PTHR42648">
    <property type="entry name" value="TRANSPOSASE, PUTATIVE-RELATED"/>
    <property type="match status" value="1"/>
</dbReference>
<evidence type="ECO:0000259" key="6">
    <source>
        <dbReference type="PROSITE" id="PS50994"/>
    </source>
</evidence>
<sequence length="1328" mass="149803">MESGGAMPGQVPKLTKTNYGNWSIQMKVLLASKELWEVVEDGYEEPDAEAEAALTNAQRTALREARKKDKKALFTLYQGVDEATFEKISEAVSSKEAWEVLQRSMQGVDKAKKVKLQSLRGEYEMLRMQAPEKVGDFVTRLRTLTNEMKRNGEAIDDVSLMEKLLRAMSRKFRHVVVAIEESKDLTQMTVDELRAQEEAAASVAEVNKVEEEEEEEEEIREETNTTRERRSDLKGDGKKEEEEEEAEEEAEEICPKKREEANHYAEARNNGNNAGGGDPMMFLTYRGAKEGRNEVWYLDTGASNHMCGDKEMFSNLEPSGGEVSFGDASKISLEGRGLVVVRLNGERVHLNDVYYVPGLKTNILSIGQLVERGYCVQMKDGSLAMKNDQGKEVVKVKMTANRLFTLKMDAQETVCLARTKEEEEAWLWHHRMGHLGFTGLKLLSHSRMVADLPMISPPQKVCEACTKGKLKRQTFEGGKSWRARRQLELVHSDIAGPFETTSIGGSKYYITFTDDFSRKCWVYFLKEKSEALDKFREFKAMAEKESGQPLKVLRTDRGGEYTSRLFDSFCKENGISHQLTAAYSPQQNGVAERKNLTIMNMARSMVKEKGLPKMFWAEGVQCAVYLLNRCPTKSVKFMTPFEAWSGWKPSVKHLRVFGCVAHAHIPDQRRKKLDDRSEKCIFVGYALESKAYKFYNPVTGKAIVSRDVVFEEDSCWSWDEETRNMKGMFFEDEEEGGHEAEAEVGGAEPPSPPSGNSGGASTSYSRGESSCGGNSGGGSGSRSDSESPPPKMKGLGELYEETVPIHANYSLYCLLADCEPRSYDEAAQEKSWRMAMDAEIASIKKNDTWTLVDPPSSHKPLGVKWVYKVKKNKDGAVEKHKARLVVKGYRQVQGVDYDEVYAPVARIDTIRLIIALAAHYGWTIMQMDAVAAYLNGYLEEDVYIEQPPGYVVKGQEKKVCKLRKALYGLKQGARAWNGRIDTFLQKHGYVKCPYEYALYMKVEKNGDIMILCLYVDDMIFTGSNPAMFEEFKKLMKKEFEMTDLGELSYFLGVEVQQREDGIFIAQKKYAEEILKKFRMENSKPISTPADPGTKLRKDSKEEGVDPTMFKSLVGSLRYLTFTRPDIMYAVGVVSRYMEEPKQDHFTAAKRILRYVNGTRDHGLMYSSGGELKLVGYSDSDYGGDVNDRKSTSGYAFNMGTAAFSWSSKKQATIALSSCEAEYIAAAACACQAIWLRNLLEELHHIQDGPTTVLVDNMSAIQLAKNPVLHGRSKHIETRYHFLREQVEQKTVEVVYCPTGEQVADIFTKALKVETFERLKGKLGMCCQV</sequence>
<dbReference type="Proteomes" id="UP001418222">
    <property type="component" value="Unassembled WGS sequence"/>
</dbReference>
<feature type="domain" description="Integrase catalytic" evidence="6">
    <location>
        <begin position="482"/>
        <end position="648"/>
    </location>
</feature>
<dbReference type="Pfam" id="PF22936">
    <property type="entry name" value="Pol_BBD"/>
    <property type="match status" value="1"/>
</dbReference>
<dbReference type="GO" id="GO:0003676">
    <property type="term" value="F:nucleic acid binding"/>
    <property type="evidence" value="ECO:0007669"/>
    <property type="project" value="InterPro"/>
</dbReference>
<organism evidence="7 8">
    <name type="scientific">Platanthera zijinensis</name>
    <dbReference type="NCBI Taxonomy" id="2320716"/>
    <lineage>
        <taxon>Eukaryota</taxon>
        <taxon>Viridiplantae</taxon>
        <taxon>Streptophyta</taxon>
        <taxon>Embryophyta</taxon>
        <taxon>Tracheophyta</taxon>
        <taxon>Spermatophyta</taxon>
        <taxon>Magnoliopsida</taxon>
        <taxon>Liliopsida</taxon>
        <taxon>Asparagales</taxon>
        <taxon>Orchidaceae</taxon>
        <taxon>Orchidoideae</taxon>
        <taxon>Orchideae</taxon>
        <taxon>Orchidinae</taxon>
        <taxon>Platanthera</taxon>
    </lineage>
</organism>
<feature type="compositionally biased region" description="Basic and acidic residues" evidence="5">
    <location>
        <begin position="221"/>
        <end position="240"/>
    </location>
</feature>